<dbReference type="GO" id="GO:0005886">
    <property type="term" value="C:plasma membrane"/>
    <property type="evidence" value="ECO:0007669"/>
    <property type="project" value="UniProtKB-SubCell"/>
</dbReference>
<feature type="transmembrane region" description="Helical" evidence="7">
    <location>
        <begin position="81"/>
        <end position="103"/>
    </location>
</feature>
<evidence type="ECO:0000313" key="8">
    <source>
        <dbReference type="EMBL" id="GAL37557.1"/>
    </source>
</evidence>
<comment type="caution">
    <text evidence="8">The sequence shown here is derived from an EMBL/GenBank/DDBJ whole genome shotgun (WGS) entry which is preliminary data.</text>
</comment>
<accession>A0A090U3Q8</accession>
<sequence length="431" mass="48465">MNKRKLYGAGKAVHWATLDVLFGKFFSIISLVIIGRIIGPEGFGLVALAGFFFNLSGILISSGMNVALVNKFDRDELDYSTTFYFSISVALILYSITFFLSPYIASYYDEENLELVLKILGLNTVIAVLALIPRTKYHINMNYMPLTLITMISGVTSLSLSLVAAYNGMAYWSIIVLHISNEIVSVILINVVHPWYPKHKFSLSRFRSLYSFSFGILMSSVLNVVYINIFTVIIGKYYTFKDLGQFNQANSIANTPVGIFHLVLQKVTLPALSNAKRINGGSLVIVKDSYRYIKFVLLPVVFMISLISKHLVLFVMGPEWHEAGIYLSKLIICVSPIPIIFLNKNLFITNNRTSLIFKVDFLIKCITVLFLFIVIDHGIDYVVMIIGVSNFASMLVYVSCTVSISTKIFKFQIIKVAMYSLLSMVLIFSMN</sequence>
<dbReference type="CDD" id="cd13127">
    <property type="entry name" value="MATE_tuaB_like"/>
    <property type="match status" value="1"/>
</dbReference>
<dbReference type="OrthoDB" id="8538786at2"/>
<dbReference type="Pfam" id="PF13440">
    <property type="entry name" value="Polysacc_synt_3"/>
    <property type="match status" value="1"/>
</dbReference>
<feature type="transmembrane region" description="Helical" evidence="7">
    <location>
        <begin position="323"/>
        <end position="343"/>
    </location>
</feature>
<feature type="transmembrane region" description="Helical" evidence="7">
    <location>
        <begin position="144"/>
        <end position="164"/>
    </location>
</feature>
<feature type="transmembrane region" description="Helical" evidence="7">
    <location>
        <begin position="355"/>
        <end position="375"/>
    </location>
</feature>
<dbReference type="EMBL" id="BBMT01000018">
    <property type="protein sequence ID" value="GAL37557.1"/>
    <property type="molecule type" value="Genomic_DNA"/>
</dbReference>
<feature type="transmembrane region" description="Helical" evidence="7">
    <location>
        <begin position="212"/>
        <end position="238"/>
    </location>
</feature>
<proteinExistence type="inferred from homology"/>
<comment type="subcellular location">
    <subcellularLocation>
        <location evidence="1">Cell membrane</location>
        <topology evidence="1">Multi-pass membrane protein</topology>
    </subcellularLocation>
</comment>
<evidence type="ECO:0000256" key="6">
    <source>
        <dbReference type="ARBA" id="ARBA00023136"/>
    </source>
</evidence>
<protein>
    <submittedName>
        <fullName evidence="8">Lipopolysaccharide biosynthesis protein WzxC</fullName>
    </submittedName>
</protein>
<keyword evidence="3" id="KW-1003">Cell membrane</keyword>
<evidence type="ECO:0000256" key="2">
    <source>
        <dbReference type="ARBA" id="ARBA00007430"/>
    </source>
</evidence>
<evidence type="ECO:0000256" key="7">
    <source>
        <dbReference type="SAM" id="Phobius"/>
    </source>
</evidence>
<keyword evidence="5 7" id="KW-1133">Transmembrane helix</keyword>
<dbReference type="PANTHER" id="PTHR30250:SF10">
    <property type="entry name" value="LIPOPOLYSACCHARIDE BIOSYNTHESIS PROTEIN WZXC"/>
    <property type="match status" value="1"/>
</dbReference>
<name>A0A090U3Q8_9VIBR</name>
<reference evidence="8 9" key="1">
    <citation type="submission" date="2014-09" db="EMBL/GenBank/DDBJ databases">
        <title>Vibrio maritimus JCM 19240. (C210) whole genome shotgun sequence.</title>
        <authorList>
            <person name="Sawabe T."/>
            <person name="Meirelles P."/>
            <person name="Nakanishi M."/>
            <person name="Sayaka M."/>
            <person name="Hattori M."/>
            <person name="Ohkuma M."/>
        </authorList>
    </citation>
    <scope>NUCLEOTIDE SEQUENCE [LARGE SCALE GENOMIC DNA]</scope>
    <source>
        <strain evidence="8 9">JCM 19240</strain>
    </source>
</reference>
<feature type="transmembrane region" description="Helical" evidence="7">
    <location>
        <begin position="381"/>
        <end position="400"/>
    </location>
</feature>
<feature type="transmembrane region" description="Helical" evidence="7">
    <location>
        <begin position="412"/>
        <end position="430"/>
    </location>
</feature>
<reference evidence="8 9" key="2">
    <citation type="submission" date="2014-09" db="EMBL/GenBank/DDBJ databases">
        <authorList>
            <consortium name="NBRP consortium"/>
            <person name="Sawabe T."/>
            <person name="Meirelles P."/>
            <person name="Nakanishi M."/>
            <person name="Sayaka M."/>
            <person name="Hattori M."/>
            <person name="Ohkuma M."/>
        </authorList>
    </citation>
    <scope>NUCLEOTIDE SEQUENCE [LARGE SCALE GENOMIC DNA]</scope>
    <source>
        <strain evidence="8 9">JCM 19240</strain>
    </source>
</reference>
<evidence type="ECO:0000256" key="1">
    <source>
        <dbReference type="ARBA" id="ARBA00004651"/>
    </source>
</evidence>
<organism evidence="8 9">
    <name type="scientific">Vibrio maritimus</name>
    <dbReference type="NCBI Taxonomy" id="990268"/>
    <lineage>
        <taxon>Bacteria</taxon>
        <taxon>Pseudomonadati</taxon>
        <taxon>Pseudomonadota</taxon>
        <taxon>Gammaproteobacteria</taxon>
        <taxon>Vibrionales</taxon>
        <taxon>Vibrionaceae</taxon>
        <taxon>Vibrio</taxon>
    </lineage>
</organism>
<comment type="similarity">
    <text evidence="2">Belongs to the polysaccharide synthase family.</text>
</comment>
<evidence type="ECO:0000313" key="9">
    <source>
        <dbReference type="Proteomes" id="UP000029224"/>
    </source>
</evidence>
<evidence type="ECO:0000256" key="3">
    <source>
        <dbReference type="ARBA" id="ARBA00022475"/>
    </source>
</evidence>
<dbReference type="PANTHER" id="PTHR30250">
    <property type="entry name" value="PST FAMILY PREDICTED COLANIC ACID TRANSPORTER"/>
    <property type="match status" value="1"/>
</dbReference>
<evidence type="ECO:0000256" key="5">
    <source>
        <dbReference type="ARBA" id="ARBA00022989"/>
    </source>
</evidence>
<keyword evidence="4 7" id="KW-0812">Transmembrane</keyword>
<feature type="transmembrane region" description="Helical" evidence="7">
    <location>
        <begin position="12"/>
        <end position="38"/>
    </location>
</feature>
<feature type="transmembrane region" description="Helical" evidence="7">
    <location>
        <begin position="115"/>
        <end position="132"/>
    </location>
</feature>
<dbReference type="Proteomes" id="UP000029224">
    <property type="component" value="Unassembled WGS sequence"/>
</dbReference>
<dbReference type="InterPro" id="IPR050833">
    <property type="entry name" value="Poly_Biosynth_Transport"/>
</dbReference>
<dbReference type="AlphaFoldDB" id="A0A090U3Q8"/>
<feature type="transmembrane region" description="Helical" evidence="7">
    <location>
        <begin position="258"/>
        <end position="275"/>
    </location>
</feature>
<evidence type="ECO:0000256" key="4">
    <source>
        <dbReference type="ARBA" id="ARBA00022692"/>
    </source>
</evidence>
<keyword evidence="9" id="KW-1185">Reference proteome</keyword>
<keyword evidence="6 7" id="KW-0472">Membrane</keyword>
<feature type="transmembrane region" description="Helical" evidence="7">
    <location>
        <begin position="295"/>
        <end position="317"/>
    </location>
</feature>
<feature type="transmembrane region" description="Helical" evidence="7">
    <location>
        <begin position="170"/>
        <end position="192"/>
    </location>
</feature>
<gene>
    <name evidence="8" type="ORF">JCM19240_704</name>
</gene>
<feature type="transmembrane region" description="Helical" evidence="7">
    <location>
        <begin position="44"/>
        <end position="69"/>
    </location>
</feature>